<dbReference type="Gene3D" id="3.40.50.1440">
    <property type="entry name" value="Tubulin/FtsZ, GTPase domain"/>
    <property type="match status" value="1"/>
</dbReference>
<organism>
    <name type="scientific">Physcomitrium patens</name>
    <name type="common">Spreading-leaved earth moss</name>
    <name type="synonym">Physcomitrella patens</name>
    <dbReference type="NCBI Taxonomy" id="3218"/>
    <lineage>
        <taxon>Eukaryota</taxon>
        <taxon>Viridiplantae</taxon>
        <taxon>Streptophyta</taxon>
        <taxon>Embryophyta</taxon>
        <taxon>Bryophyta</taxon>
        <taxon>Bryophytina</taxon>
        <taxon>Bryopsida</taxon>
        <taxon>Funariidae</taxon>
        <taxon>Funariales</taxon>
        <taxon>Funariaceae</taxon>
        <taxon>Physcomitrium</taxon>
    </lineage>
</organism>
<keyword evidence="1" id="KW-1133">Transmembrane helix</keyword>
<sequence>MAAKLLVKDLDTGKTEEVKLTNQGDHFEGSYKITDKHQYELKVRAEDQSFYRETQPVTVSAKPAAAGTGAGTAASGASKDKPFPTMLVVIGVIALLIIAAAAYFILNAVKKANRGFVGQMVIEIRDENTGEKTYPQYKKLTSFRGKFNLHQLLQLAPELKETDKIMFTPGKNDRLVLKNASPCTIERSGRVLDASAGVELKSGGESMKPVVREHIQQLDVSLGGGIVSEKIRVDTIDNPILIIGLGGTGIDALLRLKYQINRRFKLPEDPLSKKKMDKPDNVEFLAFETNEQDRNKRYKGVGLDPINEFVLLSNAEIGGLLQNRSILEPYITDWLSPELSITDGMNGAAGVRQAGRLLLFTKINQVVQAIDKKIKTLSVGTNKKLMVFLLTGLSGGTGSGCFLDIAYIVRGIIERDHGSAGIDRVNTLGYLFTPDINLANKSLSEHTREYIKKNGYAALKELDYWMNVDARGERFKQQYGNILTVNSPLPPFNLCHLISATNTEGKLLENAYDYCMN</sequence>
<evidence type="ECO:0000313" key="2">
    <source>
        <dbReference type="EMBL" id="EDQ48460.1"/>
    </source>
</evidence>
<reference evidence="2" key="1">
    <citation type="journal article" date="2008" name="Science">
        <title>The Physcomitrella genome reveals evolutionary insights into the conquest of land by plants.</title>
        <authorList>
            <person name="Rensing S."/>
            <person name="Lang D."/>
            <person name="Zimmer A."/>
            <person name="Terry A."/>
            <person name="Salamov A."/>
            <person name="Shapiro H."/>
            <person name="Nishiyama T."/>
            <person name="Perroud P.-F."/>
            <person name="Lindquist E."/>
            <person name="Kamisugi Y."/>
            <person name="Tanahashi T."/>
            <person name="Sakakibara K."/>
            <person name="Fujita T."/>
            <person name="Oishi K."/>
            <person name="Shin-I T."/>
            <person name="Kuroki Y."/>
            <person name="Toyoda A."/>
            <person name="Suzuki Y."/>
            <person name="Hashimoto A."/>
            <person name="Yamaguchi K."/>
            <person name="Sugano A."/>
            <person name="Kohara Y."/>
            <person name="Fujiyama A."/>
            <person name="Anterola A."/>
            <person name="Aoki S."/>
            <person name="Ashton N."/>
            <person name="Barbazuk W.B."/>
            <person name="Barker E."/>
            <person name="Bennetzen J."/>
            <person name="Bezanilla M."/>
            <person name="Blankenship R."/>
            <person name="Cho S.H."/>
            <person name="Dutcher S."/>
            <person name="Estelle M."/>
            <person name="Fawcett J.A."/>
            <person name="Gundlach H."/>
            <person name="Hanada K."/>
            <person name="Heyl A."/>
            <person name="Hicks K.A."/>
            <person name="Hugh J."/>
            <person name="Lohr M."/>
            <person name="Mayer K."/>
            <person name="Melkozernov A."/>
            <person name="Murata T."/>
            <person name="Nelson D."/>
            <person name="Pils B."/>
            <person name="Prigge M."/>
            <person name="Reiss B."/>
            <person name="Renner T."/>
            <person name="Rombauts S."/>
            <person name="Rushton P."/>
            <person name="Sanderfoot A."/>
            <person name="Schween G."/>
            <person name="Shiu S.-H."/>
            <person name="Stueber K."/>
            <person name="Theodoulou F.L."/>
            <person name="Tu H."/>
            <person name="Van de Peer Y."/>
            <person name="Verrier P.J."/>
            <person name="Waters E."/>
            <person name="Wood A."/>
            <person name="Yang L."/>
            <person name="Cove D."/>
            <person name="Cuming A."/>
            <person name="Hasebe M."/>
            <person name="Lucas S."/>
            <person name="Mishler D.B."/>
            <person name="Reski R."/>
            <person name="Grigoriev I."/>
            <person name="Quatrano R.S."/>
            <person name="Boore J.L."/>
        </authorList>
    </citation>
    <scope>NUCLEOTIDE SEQUENCE [LARGE SCALE GENOMIC DNA]</scope>
</reference>
<keyword evidence="1" id="KW-0812">Transmembrane</keyword>
<evidence type="ECO:0000256" key="1">
    <source>
        <dbReference type="SAM" id="Phobius"/>
    </source>
</evidence>
<feature type="non-terminal residue" evidence="2">
    <location>
        <position position="517"/>
    </location>
</feature>
<dbReference type="EMBL" id="DS546392">
    <property type="protein sequence ID" value="EDQ48460.1"/>
    <property type="molecule type" value="Genomic_DNA"/>
</dbReference>
<protein>
    <submittedName>
        <fullName evidence="2">Predicted protein</fullName>
    </submittedName>
</protein>
<accession>A9U793</accession>
<dbReference type="Pfam" id="PF13809">
    <property type="entry name" value="Tubulin_2"/>
    <property type="match status" value="1"/>
</dbReference>
<proteinExistence type="predicted"/>
<dbReference type="SUPFAM" id="SSF52490">
    <property type="entry name" value="Tubulin nucleotide-binding domain-like"/>
    <property type="match status" value="1"/>
</dbReference>
<feature type="transmembrane region" description="Helical" evidence="1">
    <location>
        <begin position="86"/>
        <end position="106"/>
    </location>
</feature>
<name>A9U793_PHYPA</name>
<keyword evidence="1" id="KW-0472">Membrane</keyword>
<dbReference type="AlphaFoldDB" id="A9U793"/>
<dbReference type="InterPro" id="IPR025904">
    <property type="entry name" value="Tubulin-like"/>
</dbReference>
<dbReference type="HOGENOM" id="CLU_887352_0_0_1"/>
<dbReference type="InterPro" id="IPR036525">
    <property type="entry name" value="Tubulin/FtsZ_GTPase_sf"/>
</dbReference>
<gene>
    <name evidence="2" type="ORF">PHYPADRAFT_103777</name>
</gene>